<reference evidence="7" key="1">
    <citation type="submission" date="2023-07" db="EMBL/GenBank/DDBJ databases">
        <title>Genome content predicts the carbon catabolic preferences of heterotrophic bacteria.</title>
        <authorList>
            <person name="Gralka M."/>
        </authorList>
    </citation>
    <scope>NUCLEOTIDE SEQUENCE</scope>
    <source>
        <strain evidence="7">5G01</strain>
    </source>
</reference>
<dbReference type="Proteomes" id="UP001177341">
    <property type="component" value="Unassembled WGS sequence"/>
</dbReference>
<keyword evidence="8" id="KW-1185">Reference proteome</keyword>
<evidence type="ECO:0000256" key="2">
    <source>
        <dbReference type="ARBA" id="ARBA00022692"/>
    </source>
</evidence>
<keyword evidence="4 5" id="KW-0472">Membrane</keyword>
<evidence type="ECO:0000256" key="1">
    <source>
        <dbReference type="ARBA" id="ARBA00004141"/>
    </source>
</evidence>
<feature type="transmembrane region" description="Helical" evidence="5">
    <location>
        <begin position="267"/>
        <end position="287"/>
    </location>
</feature>
<evidence type="ECO:0000256" key="5">
    <source>
        <dbReference type="SAM" id="Phobius"/>
    </source>
</evidence>
<dbReference type="PANTHER" id="PTHR37422:SF13">
    <property type="entry name" value="LIPOPOLYSACCHARIDE BIOSYNTHESIS PROTEIN PA4999-RELATED"/>
    <property type="match status" value="1"/>
</dbReference>
<evidence type="ECO:0000256" key="3">
    <source>
        <dbReference type="ARBA" id="ARBA00022989"/>
    </source>
</evidence>
<dbReference type="InterPro" id="IPR051533">
    <property type="entry name" value="WaaL-like"/>
</dbReference>
<dbReference type="PANTHER" id="PTHR37422">
    <property type="entry name" value="TEICHURONIC ACID BIOSYNTHESIS PROTEIN TUAE"/>
    <property type="match status" value="1"/>
</dbReference>
<dbReference type="RefSeq" id="WP_305450364.1">
    <property type="nucleotide sequence ID" value="NZ_JAUYVO010000003.1"/>
</dbReference>
<organism evidence="7 8">
    <name type="scientific">Neptunomonas phycophila</name>
    <dbReference type="NCBI Taxonomy" id="1572645"/>
    <lineage>
        <taxon>Bacteria</taxon>
        <taxon>Pseudomonadati</taxon>
        <taxon>Pseudomonadota</taxon>
        <taxon>Gammaproteobacteria</taxon>
        <taxon>Oceanospirillales</taxon>
        <taxon>Oceanospirillaceae</taxon>
        <taxon>Neptunomonas</taxon>
    </lineage>
</organism>
<feature type="transmembrane region" description="Helical" evidence="5">
    <location>
        <begin position="74"/>
        <end position="91"/>
    </location>
</feature>
<keyword evidence="2 5" id="KW-0812">Transmembrane</keyword>
<feature type="transmembrane region" description="Helical" evidence="5">
    <location>
        <begin position="214"/>
        <end position="236"/>
    </location>
</feature>
<keyword evidence="3 5" id="KW-1133">Transmembrane helix</keyword>
<dbReference type="GO" id="GO:0016874">
    <property type="term" value="F:ligase activity"/>
    <property type="evidence" value="ECO:0007669"/>
    <property type="project" value="UniProtKB-KW"/>
</dbReference>
<comment type="subcellular location">
    <subcellularLocation>
        <location evidence="1">Membrane</location>
        <topology evidence="1">Multi-pass membrane protein</topology>
    </subcellularLocation>
</comment>
<gene>
    <name evidence="7" type="ORF">Q8W30_05590</name>
</gene>
<name>A0ABT9ESY5_9GAMM</name>
<feature type="transmembrane region" description="Helical" evidence="5">
    <location>
        <begin position="97"/>
        <end position="113"/>
    </location>
</feature>
<dbReference type="InterPro" id="IPR007016">
    <property type="entry name" value="O-antigen_ligase-rel_domated"/>
</dbReference>
<sequence>MTLSGNEYLFLMPKDAYLGTATGTYINRNHLAGYLVICLSLGIGLMLSNLNQTPANSLKELTRRTLSAFLSKKIIIRVALAIMVIGLVLTHSRMGNSSFFIALTASSFVYLITQRFSKQALTLFISLLVIDLFIVGAFFGVDKVVDRLNETTVLNESRVDVNVYNLEATKDNLWLGSGAGSFETVFTRYRGGDIRAFYDHAHNDYLEFIIERGLIGTFPLFLLVILSFFTAILTLIRRKSLLMKGTAFGCLMSIIALAIHSTVDFNLFIPANAASFMLVLALAWISLHLPSRTKIRRG</sequence>
<accession>A0ABT9ESY5</accession>
<proteinExistence type="predicted"/>
<evidence type="ECO:0000256" key="4">
    <source>
        <dbReference type="ARBA" id="ARBA00023136"/>
    </source>
</evidence>
<evidence type="ECO:0000259" key="6">
    <source>
        <dbReference type="Pfam" id="PF04932"/>
    </source>
</evidence>
<dbReference type="EMBL" id="JAUYVO010000003">
    <property type="protein sequence ID" value="MDP2522040.1"/>
    <property type="molecule type" value="Genomic_DNA"/>
</dbReference>
<comment type="caution">
    <text evidence="7">The sequence shown here is derived from an EMBL/GenBank/DDBJ whole genome shotgun (WGS) entry which is preliminary data.</text>
</comment>
<dbReference type="Pfam" id="PF04932">
    <property type="entry name" value="Wzy_C"/>
    <property type="match status" value="1"/>
</dbReference>
<protein>
    <submittedName>
        <fullName evidence="7">O-antigen ligase family protein</fullName>
    </submittedName>
</protein>
<feature type="transmembrane region" description="Helical" evidence="5">
    <location>
        <begin position="120"/>
        <end position="141"/>
    </location>
</feature>
<feature type="transmembrane region" description="Helical" evidence="5">
    <location>
        <begin position="31"/>
        <end position="53"/>
    </location>
</feature>
<feature type="domain" description="O-antigen ligase-related" evidence="6">
    <location>
        <begin position="79"/>
        <end position="219"/>
    </location>
</feature>
<evidence type="ECO:0000313" key="7">
    <source>
        <dbReference type="EMBL" id="MDP2522040.1"/>
    </source>
</evidence>
<evidence type="ECO:0000313" key="8">
    <source>
        <dbReference type="Proteomes" id="UP001177341"/>
    </source>
</evidence>
<feature type="transmembrane region" description="Helical" evidence="5">
    <location>
        <begin position="241"/>
        <end position="261"/>
    </location>
</feature>
<keyword evidence="7" id="KW-0436">Ligase</keyword>